<feature type="signal peptide" evidence="2">
    <location>
        <begin position="1"/>
        <end position="20"/>
    </location>
</feature>
<gene>
    <name evidence="4" type="ORF">BU16DRAFT_93608</name>
</gene>
<dbReference type="Gene3D" id="1.20.120.1770">
    <property type="match status" value="1"/>
</dbReference>
<feature type="transmembrane region" description="Helical" evidence="1">
    <location>
        <begin position="243"/>
        <end position="265"/>
    </location>
</feature>
<evidence type="ECO:0000256" key="2">
    <source>
        <dbReference type="SAM" id="SignalP"/>
    </source>
</evidence>
<dbReference type="Gene3D" id="2.60.40.1210">
    <property type="entry name" value="Cellobiose dehydrogenase, cytochrome domain"/>
    <property type="match status" value="1"/>
</dbReference>
<keyword evidence="1" id="KW-0812">Transmembrane</keyword>
<name>A0A6A6QLD4_9PEZI</name>
<feature type="domain" description="DOMON" evidence="3">
    <location>
        <begin position="59"/>
        <end position="150"/>
    </location>
</feature>
<accession>A0A6A6QLD4</accession>
<dbReference type="Pfam" id="PF16010">
    <property type="entry name" value="CDH-cyt"/>
    <property type="match status" value="1"/>
</dbReference>
<evidence type="ECO:0000313" key="5">
    <source>
        <dbReference type="Proteomes" id="UP000799750"/>
    </source>
</evidence>
<feature type="chain" id="PRO_5025586375" evidence="2">
    <location>
        <begin position="21"/>
        <end position="401"/>
    </location>
</feature>
<dbReference type="EMBL" id="MU004193">
    <property type="protein sequence ID" value="KAF2492904.1"/>
    <property type="molecule type" value="Genomic_DNA"/>
</dbReference>
<sequence length="401" mass="43952">MNYFLVHLVAFASILQWVRCDAPPASTLYLSDTKTTFSINIPDNSSDVYIYFSSPAFSWVAVGAGDKMANSLSFIMYPSAKNNNVTISPRIASGHSEPTFAPEIQIEALPGTTINNDSFVLNAVCHNCRSWRGGSLDVSSTAQPWLYAFGPDLELQSNALDAPLRRHHAYGHFKMDMVQATGAGGVPEPSAVMNGAQLVGTEKEDNGNQATIAHAILLAFAVLVMTPINVVLVGLFKTVKLHIWFSVLVMMFIIAGFGLGISISGEYNRSKHFASPHQVLGFITIIAFLAIGVIGGFQSRQLRVPSTNAPRQATKLDTAHTWLARGTWLLAVINGGLGLQFASSPMHTRIIYALVTLALTLPMVIVYLLVWRRQRVKKEKFDEDRDVVLEAYYLSQPKPTH</sequence>
<dbReference type="OrthoDB" id="19261at2759"/>
<feature type="transmembrane region" description="Helical" evidence="1">
    <location>
        <begin position="349"/>
        <end position="370"/>
    </location>
</feature>
<evidence type="ECO:0000313" key="4">
    <source>
        <dbReference type="EMBL" id="KAF2492904.1"/>
    </source>
</evidence>
<evidence type="ECO:0000256" key="1">
    <source>
        <dbReference type="SAM" id="Phobius"/>
    </source>
</evidence>
<keyword evidence="1" id="KW-0472">Membrane</keyword>
<dbReference type="SUPFAM" id="SSF103473">
    <property type="entry name" value="MFS general substrate transporter"/>
    <property type="match status" value="1"/>
</dbReference>
<evidence type="ECO:0000259" key="3">
    <source>
        <dbReference type="SMART" id="SM00664"/>
    </source>
</evidence>
<dbReference type="PANTHER" id="PTHR47797">
    <property type="entry name" value="DEHYDROGENASE, PUTATIVE (AFU_ORTHOLOGUE AFUA_8G05805)-RELATED"/>
    <property type="match status" value="1"/>
</dbReference>
<dbReference type="SUPFAM" id="SSF49344">
    <property type="entry name" value="CBD9-like"/>
    <property type="match status" value="1"/>
</dbReference>
<proteinExistence type="predicted"/>
<organism evidence="4 5">
    <name type="scientific">Lophium mytilinum</name>
    <dbReference type="NCBI Taxonomy" id="390894"/>
    <lineage>
        <taxon>Eukaryota</taxon>
        <taxon>Fungi</taxon>
        <taxon>Dikarya</taxon>
        <taxon>Ascomycota</taxon>
        <taxon>Pezizomycotina</taxon>
        <taxon>Dothideomycetes</taxon>
        <taxon>Pleosporomycetidae</taxon>
        <taxon>Mytilinidiales</taxon>
        <taxon>Mytilinidiaceae</taxon>
        <taxon>Lophium</taxon>
    </lineage>
</organism>
<keyword evidence="2" id="KW-0732">Signal</keyword>
<keyword evidence="5" id="KW-1185">Reference proteome</keyword>
<dbReference type="CDD" id="cd09630">
    <property type="entry name" value="CDH_like_cytochrome"/>
    <property type="match status" value="1"/>
</dbReference>
<reference evidence="4" key="1">
    <citation type="journal article" date="2020" name="Stud. Mycol.">
        <title>101 Dothideomycetes genomes: a test case for predicting lifestyles and emergence of pathogens.</title>
        <authorList>
            <person name="Haridas S."/>
            <person name="Albert R."/>
            <person name="Binder M."/>
            <person name="Bloem J."/>
            <person name="Labutti K."/>
            <person name="Salamov A."/>
            <person name="Andreopoulos B."/>
            <person name="Baker S."/>
            <person name="Barry K."/>
            <person name="Bills G."/>
            <person name="Bluhm B."/>
            <person name="Cannon C."/>
            <person name="Castanera R."/>
            <person name="Culley D."/>
            <person name="Daum C."/>
            <person name="Ezra D."/>
            <person name="Gonzalez J."/>
            <person name="Henrissat B."/>
            <person name="Kuo A."/>
            <person name="Liang C."/>
            <person name="Lipzen A."/>
            <person name="Lutzoni F."/>
            <person name="Magnuson J."/>
            <person name="Mondo S."/>
            <person name="Nolan M."/>
            <person name="Ohm R."/>
            <person name="Pangilinan J."/>
            <person name="Park H.-J."/>
            <person name="Ramirez L."/>
            <person name="Alfaro M."/>
            <person name="Sun H."/>
            <person name="Tritt A."/>
            <person name="Yoshinaga Y."/>
            <person name="Zwiers L.-H."/>
            <person name="Turgeon B."/>
            <person name="Goodwin S."/>
            <person name="Spatafora J."/>
            <person name="Crous P."/>
            <person name="Grigoriev I."/>
        </authorList>
    </citation>
    <scope>NUCLEOTIDE SEQUENCE</scope>
    <source>
        <strain evidence="4">CBS 269.34</strain>
    </source>
</reference>
<dbReference type="AlphaFoldDB" id="A0A6A6QLD4"/>
<dbReference type="InterPro" id="IPR036259">
    <property type="entry name" value="MFS_trans_sf"/>
</dbReference>
<dbReference type="PANTHER" id="PTHR47797:SF1">
    <property type="entry name" value="CYTOCHROME B561 DOMAIN-CONTAINING PROTEIN-RELATED"/>
    <property type="match status" value="1"/>
</dbReference>
<keyword evidence="1" id="KW-1133">Transmembrane helix</keyword>
<dbReference type="SMART" id="SM00664">
    <property type="entry name" value="DoH"/>
    <property type="match status" value="1"/>
</dbReference>
<dbReference type="InterPro" id="IPR015920">
    <property type="entry name" value="Cellobiose_DH-like_cyt"/>
</dbReference>
<feature type="transmembrane region" description="Helical" evidence="1">
    <location>
        <begin position="212"/>
        <end position="236"/>
    </location>
</feature>
<dbReference type="InterPro" id="IPR005018">
    <property type="entry name" value="DOMON_domain"/>
</dbReference>
<protein>
    <submittedName>
        <fullName evidence="4">CBD9-like protein</fullName>
    </submittedName>
</protein>
<dbReference type="CDD" id="cd08760">
    <property type="entry name" value="Cyt_b561_FRRS1_like"/>
    <property type="match status" value="1"/>
</dbReference>
<feature type="transmembrane region" description="Helical" evidence="1">
    <location>
        <begin position="277"/>
        <end position="297"/>
    </location>
</feature>
<dbReference type="Proteomes" id="UP000799750">
    <property type="component" value="Unassembled WGS sequence"/>
</dbReference>
<feature type="transmembrane region" description="Helical" evidence="1">
    <location>
        <begin position="322"/>
        <end position="343"/>
    </location>
</feature>